<reference evidence="1" key="1">
    <citation type="journal article" date="2023" name="G3 (Bethesda)">
        <title>A reference genome for the long-term kleptoplast-retaining sea slug Elysia crispata morphotype clarki.</title>
        <authorList>
            <person name="Eastman K.E."/>
            <person name="Pendleton A.L."/>
            <person name="Shaikh M.A."/>
            <person name="Suttiyut T."/>
            <person name="Ogas R."/>
            <person name="Tomko P."/>
            <person name="Gavelis G."/>
            <person name="Widhalm J.R."/>
            <person name="Wisecaver J.H."/>
        </authorList>
    </citation>
    <scope>NUCLEOTIDE SEQUENCE</scope>
    <source>
        <strain evidence="1">ECLA1</strain>
    </source>
</reference>
<organism evidence="1 2">
    <name type="scientific">Elysia crispata</name>
    <name type="common">lettuce slug</name>
    <dbReference type="NCBI Taxonomy" id="231223"/>
    <lineage>
        <taxon>Eukaryota</taxon>
        <taxon>Metazoa</taxon>
        <taxon>Spiralia</taxon>
        <taxon>Lophotrochozoa</taxon>
        <taxon>Mollusca</taxon>
        <taxon>Gastropoda</taxon>
        <taxon>Heterobranchia</taxon>
        <taxon>Euthyneura</taxon>
        <taxon>Panpulmonata</taxon>
        <taxon>Sacoglossa</taxon>
        <taxon>Placobranchoidea</taxon>
        <taxon>Plakobranchidae</taxon>
        <taxon>Elysia</taxon>
    </lineage>
</organism>
<accession>A0AAE1CZ60</accession>
<dbReference type="Proteomes" id="UP001283361">
    <property type="component" value="Unassembled WGS sequence"/>
</dbReference>
<evidence type="ECO:0000313" key="2">
    <source>
        <dbReference type="Proteomes" id="UP001283361"/>
    </source>
</evidence>
<comment type="caution">
    <text evidence="1">The sequence shown here is derived from an EMBL/GenBank/DDBJ whole genome shotgun (WGS) entry which is preliminary data.</text>
</comment>
<gene>
    <name evidence="1" type="ORF">RRG08_039066</name>
</gene>
<evidence type="ECO:0000313" key="1">
    <source>
        <dbReference type="EMBL" id="KAK3746641.1"/>
    </source>
</evidence>
<proteinExistence type="predicted"/>
<dbReference type="EMBL" id="JAWDGP010006127">
    <property type="protein sequence ID" value="KAK3746641.1"/>
    <property type="molecule type" value="Genomic_DNA"/>
</dbReference>
<keyword evidence="2" id="KW-1185">Reference proteome</keyword>
<protein>
    <submittedName>
        <fullName evidence="1">Uncharacterized protein</fullName>
    </submittedName>
</protein>
<dbReference type="AlphaFoldDB" id="A0AAE1CZ60"/>
<name>A0AAE1CZ60_9GAST</name>
<sequence>MARLELDSRAISASRRQAGDTCAEEFASNLHPVVDRQGIKRADPGISAQLSPQAGRRTVSRALPGAHSGPVWCTPMQGSSRDKDYLRIEFSTVFALHGFHHIYLGETLEQTKVKRCILPQVDGRAEVVEPNYFPWKKSARITSHLEPEVLKSA</sequence>